<protein>
    <submittedName>
        <fullName evidence="2">Uncharacterized protein</fullName>
    </submittedName>
</protein>
<evidence type="ECO:0000256" key="1">
    <source>
        <dbReference type="SAM" id="Coils"/>
    </source>
</evidence>
<gene>
    <name evidence="2" type="ORF">AYP45_13765</name>
</gene>
<keyword evidence="1" id="KW-0175">Coiled coil</keyword>
<sequence>MKRTLSKVKNLEKFIEKHGEDPFISQSILKMLDYKIANYAAEMKRLDKEMKTFERTYGMKSSVFFKKFSEGKLGDNMDFIEWSSLYRMYNHLLEKKVELEGER</sequence>
<feature type="coiled-coil region" evidence="1">
    <location>
        <begin position="29"/>
        <end position="56"/>
    </location>
</feature>
<name>A0A1V4AR87_9BACT</name>
<proteinExistence type="predicted"/>
<accession>A0A1V4AR87</accession>
<organism evidence="2 3">
    <name type="scientific">Candidatus Brocadia carolinensis</name>
    <dbReference type="NCBI Taxonomy" id="1004156"/>
    <lineage>
        <taxon>Bacteria</taxon>
        <taxon>Pseudomonadati</taxon>
        <taxon>Planctomycetota</taxon>
        <taxon>Candidatus Brocadiia</taxon>
        <taxon>Candidatus Brocadiales</taxon>
        <taxon>Candidatus Brocadiaceae</taxon>
        <taxon>Candidatus Brocadia</taxon>
    </lineage>
</organism>
<reference evidence="2 3" key="1">
    <citation type="journal article" date="2017" name="Water Res.">
        <title>Discovery and metagenomic analysis of an anammox bacterial enrichment related to Candidatus "Brocadia caroliniensis" in a full-scale glycerol-fed nitritation-denitritation separate centrate treatment process.</title>
        <authorList>
            <person name="Park H."/>
            <person name="Brotto A.C."/>
            <person name="van Loosdrecht M.C."/>
            <person name="Chandran K."/>
        </authorList>
    </citation>
    <scope>NUCLEOTIDE SEQUENCE [LARGE SCALE GENOMIC DNA]</scope>
    <source>
        <strain evidence="2">26THWARD</strain>
    </source>
</reference>
<dbReference type="AlphaFoldDB" id="A0A1V4AR87"/>
<evidence type="ECO:0000313" key="2">
    <source>
        <dbReference type="EMBL" id="OOP55616.1"/>
    </source>
</evidence>
<dbReference type="Proteomes" id="UP000189681">
    <property type="component" value="Unassembled WGS sequence"/>
</dbReference>
<comment type="caution">
    <text evidence="2">The sequence shown here is derived from an EMBL/GenBank/DDBJ whole genome shotgun (WGS) entry which is preliminary data.</text>
</comment>
<evidence type="ECO:0000313" key="3">
    <source>
        <dbReference type="Proteomes" id="UP000189681"/>
    </source>
</evidence>
<dbReference type="EMBL" id="AYTS01000127">
    <property type="protein sequence ID" value="OOP55616.1"/>
    <property type="molecule type" value="Genomic_DNA"/>
</dbReference>